<dbReference type="Proteomes" id="UP001497516">
    <property type="component" value="Chromosome 2"/>
</dbReference>
<sequence length="131" mass="14473">MDLVIHTLHGIGSNFKEIVVALRARDTPPTFDELYDKLASYDDYLQRSAAMSHSPLAHSTARQPRGSPGGHQRQCTNPRPASILGPMPKGPRPTSSFATPSSSGRPIYQYCQCMGHTAKTCYRIHPELRPN</sequence>
<name>A0AAV2D5W5_9ROSI</name>
<keyword evidence="3" id="KW-1185">Reference proteome</keyword>
<dbReference type="EMBL" id="OZ034815">
    <property type="protein sequence ID" value="CAL1368249.1"/>
    <property type="molecule type" value="Genomic_DNA"/>
</dbReference>
<evidence type="ECO:0000313" key="3">
    <source>
        <dbReference type="Proteomes" id="UP001497516"/>
    </source>
</evidence>
<feature type="region of interest" description="Disordered" evidence="1">
    <location>
        <begin position="51"/>
        <end position="104"/>
    </location>
</feature>
<dbReference type="PANTHER" id="PTHR47481:SF22">
    <property type="entry name" value="RETROTRANSPOSON GAG DOMAIN-CONTAINING PROTEIN"/>
    <property type="match status" value="1"/>
</dbReference>
<proteinExistence type="predicted"/>
<protein>
    <submittedName>
        <fullName evidence="2">Uncharacterized protein</fullName>
    </submittedName>
</protein>
<organism evidence="2 3">
    <name type="scientific">Linum trigynum</name>
    <dbReference type="NCBI Taxonomy" id="586398"/>
    <lineage>
        <taxon>Eukaryota</taxon>
        <taxon>Viridiplantae</taxon>
        <taxon>Streptophyta</taxon>
        <taxon>Embryophyta</taxon>
        <taxon>Tracheophyta</taxon>
        <taxon>Spermatophyta</taxon>
        <taxon>Magnoliopsida</taxon>
        <taxon>eudicotyledons</taxon>
        <taxon>Gunneridae</taxon>
        <taxon>Pentapetalae</taxon>
        <taxon>rosids</taxon>
        <taxon>fabids</taxon>
        <taxon>Malpighiales</taxon>
        <taxon>Linaceae</taxon>
        <taxon>Linum</taxon>
    </lineage>
</organism>
<feature type="compositionally biased region" description="Polar residues" evidence="1">
    <location>
        <begin position="93"/>
        <end position="104"/>
    </location>
</feature>
<reference evidence="2 3" key="1">
    <citation type="submission" date="2024-04" db="EMBL/GenBank/DDBJ databases">
        <authorList>
            <person name="Fracassetti M."/>
        </authorList>
    </citation>
    <scope>NUCLEOTIDE SEQUENCE [LARGE SCALE GENOMIC DNA]</scope>
</reference>
<dbReference type="AlphaFoldDB" id="A0AAV2D5W5"/>
<accession>A0AAV2D5W5</accession>
<gene>
    <name evidence="2" type="ORF">LTRI10_LOCUS11483</name>
</gene>
<evidence type="ECO:0000313" key="2">
    <source>
        <dbReference type="EMBL" id="CAL1368249.1"/>
    </source>
</evidence>
<dbReference type="PANTHER" id="PTHR47481">
    <property type="match status" value="1"/>
</dbReference>
<evidence type="ECO:0000256" key="1">
    <source>
        <dbReference type="SAM" id="MobiDB-lite"/>
    </source>
</evidence>